<dbReference type="WBParaSite" id="Gr19_v10_g16654.t1">
    <property type="protein sequence ID" value="Gr19_v10_g16654.t1"/>
    <property type="gene ID" value="Gr19_v10_g16654"/>
</dbReference>
<evidence type="ECO:0000313" key="3">
    <source>
        <dbReference type="WBParaSite" id="Gr19_v10_g16654.t1"/>
    </source>
</evidence>
<keyword evidence="2" id="KW-1185">Reference proteome</keyword>
<feature type="region of interest" description="Disordered" evidence="1">
    <location>
        <begin position="92"/>
        <end position="138"/>
    </location>
</feature>
<accession>A0A914HEN0</accession>
<sequence length="138" mass="15812">MHLNANKESKIQTNSLVIRVWGKSFLYTFNSSPVDFERPMHVSNWAMQRVFAGRTNLLASRNNAKSAANFNQYTMHAHAIYLLHAVEEQREKGMDGEWKELRDGDGDRKTNGGEGVEAKRRQKEELRKKSMGKGQTNT</sequence>
<dbReference type="Proteomes" id="UP000887572">
    <property type="component" value="Unplaced"/>
</dbReference>
<protein>
    <submittedName>
        <fullName evidence="3">Uncharacterized protein</fullName>
    </submittedName>
</protein>
<name>A0A914HEN0_GLORO</name>
<organism evidence="2 3">
    <name type="scientific">Globodera rostochiensis</name>
    <name type="common">Golden nematode worm</name>
    <name type="synonym">Heterodera rostochiensis</name>
    <dbReference type="NCBI Taxonomy" id="31243"/>
    <lineage>
        <taxon>Eukaryota</taxon>
        <taxon>Metazoa</taxon>
        <taxon>Ecdysozoa</taxon>
        <taxon>Nematoda</taxon>
        <taxon>Chromadorea</taxon>
        <taxon>Rhabditida</taxon>
        <taxon>Tylenchina</taxon>
        <taxon>Tylenchomorpha</taxon>
        <taxon>Tylenchoidea</taxon>
        <taxon>Heteroderidae</taxon>
        <taxon>Heteroderinae</taxon>
        <taxon>Globodera</taxon>
    </lineage>
</organism>
<evidence type="ECO:0000313" key="2">
    <source>
        <dbReference type="Proteomes" id="UP000887572"/>
    </source>
</evidence>
<evidence type="ECO:0000256" key="1">
    <source>
        <dbReference type="SAM" id="MobiDB-lite"/>
    </source>
</evidence>
<dbReference type="AlphaFoldDB" id="A0A914HEN0"/>
<reference evidence="3" key="1">
    <citation type="submission" date="2022-11" db="UniProtKB">
        <authorList>
            <consortium name="WormBaseParasite"/>
        </authorList>
    </citation>
    <scope>IDENTIFICATION</scope>
</reference>
<feature type="compositionally biased region" description="Basic and acidic residues" evidence="1">
    <location>
        <begin position="92"/>
        <end position="128"/>
    </location>
</feature>
<proteinExistence type="predicted"/>